<dbReference type="AlphaFoldDB" id="A0A1A5YK19"/>
<dbReference type="CDD" id="cd10027">
    <property type="entry name" value="UDG-F1-like"/>
    <property type="match status" value="1"/>
</dbReference>
<protein>
    <recommendedName>
        <fullName evidence="5 9">Uracil-DNA glycosylase</fullName>
        <shortName evidence="9">UDG</shortName>
        <ecNumber evidence="4 9">3.2.2.27</ecNumber>
    </recommendedName>
</protein>
<dbReference type="Pfam" id="PF03167">
    <property type="entry name" value="UDG"/>
    <property type="match status" value="1"/>
</dbReference>
<accession>A0A1A5YK19</accession>
<dbReference type="Gene3D" id="3.40.470.10">
    <property type="entry name" value="Uracil-DNA glycosylase-like domain"/>
    <property type="match status" value="1"/>
</dbReference>
<evidence type="ECO:0000256" key="8">
    <source>
        <dbReference type="ARBA" id="ARBA00023204"/>
    </source>
</evidence>
<dbReference type="PROSITE" id="PS00130">
    <property type="entry name" value="U_DNA_GLYCOSYLASE"/>
    <property type="match status" value="1"/>
</dbReference>
<evidence type="ECO:0000256" key="11">
    <source>
        <dbReference type="RuleBase" id="RU003780"/>
    </source>
</evidence>
<dbReference type="NCBIfam" id="NF003592">
    <property type="entry name" value="PRK05254.1-5"/>
    <property type="match status" value="1"/>
</dbReference>
<evidence type="ECO:0000256" key="9">
    <source>
        <dbReference type="HAMAP-Rule" id="MF_00148"/>
    </source>
</evidence>
<keyword evidence="9" id="KW-0963">Cytoplasm</keyword>
<evidence type="ECO:0000256" key="3">
    <source>
        <dbReference type="ARBA" id="ARBA00008184"/>
    </source>
</evidence>
<name>A0A1A5YK19_9BACL</name>
<dbReference type="InterPro" id="IPR002043">
    <property type="entry name" value="UDG_fam1"/>
</dbReference>
<dbReference type="EMBL" id="LYPA01000051">
    <property type="protein sequence ID" value="OBR65908.1"/>
    <property type="molecule type" value="Genomic_DNA"/>
</dbReference>
<comment type="function">
    <text evidence="2 9 11">Excises uracil residues from the DNA which can arise as a result of misincorporation of dUMP residues by DNA polymerase or due to deamination of cytosine.</text>
</comment>
<feature type="domain" description="Uracil-DNA glycosylase-like" evidence="12">
    <location>
        <begin position="49"/>
        <end position="209"/>
    </location>
</feature>
<comment type="subcellular location">
    <subcellularLocation>
        <location evidence="9">Cytoplasm</location>
    </subcellularLocation>
</comment>
<comment type="catalytic activity">
    <reaction evidence="1 9 11">
        <text>Hydrolyzes single-stranded DNA or mismatched double-stranded DNA and polynucleotides, releasing free uracil.</text>
        <dbReference type="EC" id="3.2.2.27"/>
    </reaction>
</comment>
<evidence type="ECO:0000313" key="14">
    <source>
        <dbReference type="Proteomes" id="UP000092024"/>
    </source>
</evidence>
<dbReference type="GO" id="GO:0004844">
    <property type="term" value="F:uracil DNA N-glycosylase activity"/>
    <property type="evidence" value="ECO:0007669"/>
    <property type="project" value="UniProtKB-UniRule"/>
</dbReference>
<evidence type="ECO:0000256" key="10">
    <source>
        <dbReference type="PROSITE-ProRule" id="PRU10072"/>
    </source>
</evidence>
<evidence type="ECO:0000313" key="13">
    <source>
        <dbReference type="EMBL" id="OBR65908.1"/>
    </source>
</evidence>
<gene>
    <name evidence="9" type="primary">ung</name>
    <name evidence="13" type="ORF">A7K91_18230</name>
</gene>
<dbReference type="SMART" id="SM00987">
    <property type="entry name" value="UreE_C"/>
    <property type="match status" value="1"/>
</dbReference>
<dbReference type="NCBIfam" id="NF003589">
    <property type="entry name" value="PRK05254.1-2"/>
    <property type="match status" value="1"/>
</dbReference>
<dbReference type="InterPro" id="IPR036895">
    <property type="entry name" value="Uracil-DNA_glycosylase-like_sf"/>
</dbReference>
<feature type="active site" description="Proton acceptor" evidence="9 10">
    <location>
        <position position="64"/>
    </location>
</feature>
<dbReference type="EC" id="3.2.2.27" evidence="4 9"/>
<evidence type="ECO:0000256" key="5">
    <source>
        <dbReference type="ARBA" id="ARBA00018429"/>
    </source>
</evidence>
<keyword evidence="8 9" id="KW-0234">DNA repair</keyword>
<dbReference type="InterPro" id="IPR018085">
    <property type="entry name" value="Ura-DNA_Glyclase_AS"/>
</dbReference>
<dbReference type="NCBIfam" id="NF003588">
    <property type="entry name" value="PRK05254.1-1"/>
    <property type="match status" value="1"/>
</dbReference>
<dbReference type="SUPFAM" id="SSF52141">
    <property type="entry name" value="Uracil-DNA glycosylase-like"/>
    <property type="match status" value="1"/>
</dbReference>
<evidence type="ECO:0000256" key="6">
    <source>
        <dbReference type="ARBA" id="ARBA00022763"/>
    </source>
</evidence>
<dbReference type="InterPro" id="IPR005122">
    <property type="entry name" value="Uracil-DNA_glycosylase-like"/>
</dbReference>
<dbReference type="GO" id="GO:0005737">
    <property type="term" value="C:cytoplasm"/>
    <property type="evidence" value="ECO:0007669"/>
    <property type="project" value="UniProtKB-SubCell"/>
</dbReference>
<dbReference type="STRING" id="1844972.A7K91_18230"/>
<dbReference type="PANTHER" id="PTHR11264">
    <property type="entry name" value="URACIL-DNA GLYCOSYLASE"/>
    <property type="match status" value="1"/>
</dbReference>
<comment type="similarity">
    <text evidence="3 9 11">Belongs to the uracil-DNA glycosylase (UDG) superfamily. UNG family.</text>
</comment>
<organism evidence="13 14">
    <name type="scientific">Paenibacillus oryzae</name>
    <dbReference type="NCBI Taxonomy" id="1844972"/>
    <lineage>
        <taxon>Bacteria</taxon>
        <taxon>Bacillati</taxon>
        <taxon>Bacillota</taxon>
        <taxon>Bacilli</taxon>
        <taxon>Bacillales</taxon>
        <taxon>Paenibacillaceae</taxon>
        <taxon>Paenibacillus</taxon>
    </lineage>
</organism>
<dbReference type="NCBIfam" id="NF003591">
    <property type="entry name" value="PRK05254.1-4"/>
    <property type="match status" value="1"/>
</dbReference>
<dbReference type="NCBIfam" id="TIGR00628">
    <property type="entry name" value="ung"/>
    <property type="match status" value="1"/>
</dbReference>
<dbReference type="SMART" id="SM00986">
    <property type="entry name" value="UDG"/>
    <property type="match status" value="1"/>
</dbReference>
<reference evidence="13 14" key="1">
    <citation type="submission" date="2016-05" db="EMBL/GenBank/DDBJ databases">
        <title>Paenibacillus oryzae. sp. nov., isolated from the rice root.</title>
        <authorList>
            <person name="Zhang J."/>
            <person name="Zhang X."/>
        </authorList>
    </citation>
    <scope>NUCLEOTIDE SEQUENCE [LARGE SCALE GENOMIC DNA]</scope>
    <source>
        <strain evidence="13 14">1DrF-4</strain>
    </source>
</reference>
<dbReference type="HAMAP" id="MF_00148">
    <property type="entry name" value="UDG"/>
    <property type="match status" value="1"/>
</dbReference>
<dbReference type="Proteomes" id="UP000092024">
    <property type="component" value="Unassembled WGS sequence"/>
</dbReference>
<dbReference type="RefSeq" id="WP_068682545.1">
    <property type="nucleotide sequence ID" value="NZ_LYPA01000051.1"/>
</dbReference>
<keyword evidence="7 9" id="KW-0378">Hydrolase</keyword>
<comment type="caution">
    <text evidence="13">The sequence shown here is derived from an EMBL/GenBank/DDBJ whole genome shotgun (WGS) entry which is preliminary data.</text>
</comment>
<keyword evidence="6 9" id="KW-0227">DNA damage</keyword>
<dbReference type="PANTHER" id="PTHR11264:SF0">
    <property type="entry name" value="URACIL-DNA GLYCOSYLASE"/>
    <property type="match status" value="1"/>
</dbReference>
<proteinExistence type="inferred from homology"/>
<dbReference type="GO" id="GO:0097510">
    <property type="term" value="P:base-excision repair, AP site formation via deaminated base removal"/>
    <property type="evidence" value="ECO:0007669"/>
    <property type="project" value="TreeGrafter"/>
</dbReference>
<sequence length="233" mass="26598">MAILRNDWAQHLENEFQSDYYIALRQFLIEEYKSRRVYPDMYDIFNALHETPFAETRVVILGQDPYHGAGQAHGLSFSVKPGVTPPPSLQNIFKELHDDIGCPIPSHGHLLEWARQGVLLLNTVLTVRAGSANSHRDKGWEVFTDTVIDALNRKTEPVVFILWGSHAQKKADLITNRGHYLIKSPHPSPYSADRGFFGSRPFSRANQFLADHGLTQVNWRLPQENEMKTEIKP</sequence>
<evidence type="ECO:0000256" key="1">
    <source>
        <dbReference type="ARBA" id="ARBA00001400"/>
    </source>
</evidence>
<dbReference type="OrthoDB" id="9804372at2"/>
<dbReference type="FunFam" id="3.40.470.10:FF:000001">
    <property type="entry name" value="Uracil-DNA glycosylase"/>
    <property type="match status" value="1"/>
</dbReference>
<evidence type="ECO:0000256" key="2">
    <source>
        <dbReference type="ARBA" id="ARBA00002631"/>
    </source>
</evidence>
<evidence type="ECO:0000256" key="4">
    <source>
        <dbReference type="ARBA" id="ARBA00012030"/>
    </source>
</evidence>
<keyword evidence="14" id="KW-1185">Reference proteome</keyword>
<evidence type="ECO:0000259" key="12">
    <source>
        <dbReference type="SMART" id="SM00986"/>
    </source>
</evidence>
<evidence type="ECO:0000256" key="7">
    <source>
        <dbReference type="ARBA" id="ARBA00022801"/>
    </source>
</evidence>